<dbReference type="Proteomes" id="UP000784294">
    <property type="component" value="Unassembled WGS sequence"/>
</dbReference>
<dbReference type="AlphaFoldDB" id="A0A3S4ZVQ2"/>
<gene>
    <name evidence="1" type="ORF">PXEA_LOCUS14503</name>
</gene>
<dbReference type="OrthoDB" id="10013584at2759"/>
<keyword evidence="2" id="KW-1185">Reference proteome</keyword>
<sequence>MAWLETCSSNPSSAFLATTSRKYSDPDNHMDDELQATAAIMALDLSSPSKPYLCHNPFSGGSFDGWTSIDIELAFRIGFFGLSLPRPPASTPALEVRLFDQETVLLTRLCRLPIELICPHVIVSLRHEAERLANSDITHTGN</sequence>
<evidence type="ECO:0000313" key="1">
    <source>
        <dbReference type="EMBL" id="VEL21063.1"/>
    </source>
</evidence>
<evidence type="ECO:0000313" key="2">
    <source>
        <dbReference type="Proteomes" id="UP000784294"/>
    </source>
</evidence>
<organism evidence="1 2">
    <name type="scientific">Protopolystoma xenopodis</name>
    <dbReference type="NCBI Taxonomy" id="117903"/>
    <lineage>
        <taxon>Eukaryota</taxon>
        <taxon>Metazoa</taxon>
        <taxon>Spiralia</taxon>
        <taxon>Lophotrochozoa</taxon>
        <taxon>Platyhelminthes</taxon>
        <taxon>Monogenea</taxon>
        <taxon>Polyopisthocotylea</taxon>
        <taxon>Polystomatidea</taxon>
        <taxon>Polystomatidae</taxon>
        <taxon>Protopolystoma</taxon>
    </lineage>
</organism>
<comment type="caution">
    <text evidence="1">The sequence shown here is derived from an EMBL/GenBank/DDBJ whole genome shotgun (WGS) entry which is preliminary data.</text>
</comment>
<protein>
    <submittedName>
        <fullName evidence="1">Uncharacterized protein</fullName>
    </submittedName>
</protein>
<reference evidence="1" key="1">
    <citation type="submission" date="2018-11" db="EMBL/GenBank/DDBJ databases">
        <authorList>
            <consortium name="Pathogen Informatics"/>
        </authorList>
    </citation>
    <scope>NUCLEOTIDE SEQUENCE</scope>
</reference>
<name>A0A3S4ZVQ2_9PLAT</name>
<accession>A0A3S4ZVQ2</accession>
<proteinExistence type="predicted"/>
<dbReference type="EMBL" id="CAAALY010049412">
    <property type="protein sequence ID" value="VEL21063.1"/>
    <property type="molecule type" value="Genomic_DNA"/>
</dbReference>